<dbReference type="RefSeq" id="WP_015443327.1">
    <property type="nucleotide sequence ID" value="NC_020520.1"/>
</dbReference>
<keyword evidence="3" id="KW-1185">Reference proteome</keyword>
<dbReference type="Pfam" id="PF13490">
    <property type="entry name" value="zf-HC2"/>
    <property type="match status" value="1"/>
</dbReference>
<dbReference type="EMBL" id="AP012057">
    <property type="protein sequence ID" value="BAN04080.1"/>
    <property type="molecule type" value="Genomic_DNA"/>
</dbReference>
<dbReference type="KEGG" id="aym:YM304_37660"/>
<dbReference type="NCBIfam" id="TIGR03988">
    <property type="entry name" value="antisig_RsrA"/>
    <property type="match status" value="1"/>
</dbReference>
<reference evidence="2 3" key="1">
    <citation type="journal article" date="2013" name="Int. J. Syst. Evol. Microbiol.">
        <title>Ilumatobacter nonamiense sp. nov. and Ilumatobacter coccineum sp. nov., isolated from seashore sand.</title>
        <authorList>
            <person name="Matsumoto A."/>
            <person name="Kasai H."/>
            <person name="Matsuo Y."/>
            <person name="Shizuri Y."/>
            <person name="Ichikawa N."/>
            <person name="Fujita N."/>
            <person name="Omura S."/>
            <person name="Takahashi Y."/>
        </authorList>
    </citation>
    <scope>NUCLEOTIDE SEQUENCE [LARGE SCALE GENOMIC DNA]</scope>
    <source>
        <strain evidence="3">NBRC 103263 / KCTC 29153 / YM16-304</strain>
    </source>
</reference>
<feature type="domain" description="Putative zinc-finger" evidence="1">
    <location>
        <begin position="9"/>
        <end position="42"/>
    </location>
</feature>
<dbReference type="AlphaFoldDB" id="A0A6C7ECI1"/>
<organism evidence="2 3">
    <name type="scientific">Ilumatobacter coccineus (strain NBRC 103263 / KCTC 29153 / YM16-304)</name>
    <dbReference type="NCBI Taxonomy" id="1313172"/>
    <lineage>
        <taxon>Bacteria</taxon>
        <taxon>Bacillati</taxon>
        <taxon>Actinomycetota</taxon>
        <taxon>Acidimicrobiia</taxon>
        <taxon>Acidimicrobiales</taxon>
        <taxon>Ilumatobacteraceae</taxon>
        <taxon>Ilumatobacter</taxon>
    </lineage>
</organism>
<accession>A0A6C7ECI1</accession>
<protein>
    <submittedName>
        <fullName evidence="2">Anti-sigma factor</fullName>
    </submittedName>
</protein>
<name>A0A6C7ECI1_ILUCY</name>
<evidence type="ECO:0000313" key="3">
    <source>
        <dbReference type="Proteomes" id="UP000011863"/>
    </source>
</evidence>
<dbReference type="Proteomes" id="UP000011863">
    <property type="component" value="Chromosome"/>
</dbReference>
<dbReference type="InterPro" id="IPR027383">
    <property type="entry name" value="Znf_put"/>
</dbReference>
<proteinExistence type="predicted"/>
<sequence>MDACDEPDCSATLKELDVFLDDELSPEARTTISHHLDACPDCLSAFDFHAELKQVIHQKCLNDEMPADLLSRIEKCFNTDFDGDGKIG</sequence>
<gene>
    <name evidence="2" type="primary">rsrA</name>
    <name evidence="2" type="ORF">YM304_37660</name>
</gene>
<dbReference type="InterPro" id="IPR024020">
    <property type="entry name" value="Anit_sigma_mycothiol_RsrA"/>
</dbReference>
<evidence type="ECO:0000313" key="2">
    <source>
        <dbReference type="EMBL" id="BAN04080.1"/>
    </source>
</evidence>
<evidence type="ECO:0000259" key="1">
    <source>
        <dbReference type="Pfam" id="PF13490"/>
    </source>
</evidence>